<evidence type="ECO:0000256" key="3">
    <source>
        <dbReference type="ARBA" id="ARBA00022448"/>
    </source>
</evidence>
<dbReference type="GO" id="GO:0015031">
    <property type="term" value="P:protein transport"/>
    <property type="evidence" value="ECO:0007669"/>
    <property type="project" value="UniProtKB-KW"/>
</dbReference>
<keyword evidence="8" id="KW-0282">Flagellum</keyword>
<keyword evidence="8" id="KW-0969">Cilium</keyword>
<dbReference type="OrthoDB" id="3691162at2"/>
<dbReference type="PANTHER" id="PTHR34982">
    <property type="entry name" value="YOP PROTEINS TRANSLOCATION PROTEIN L"/>
    <property type="match status" value="1"/>
</dbReference>
<name>A0A1I4FYW0_9ACTN</name>
<accession>A0A1I4FYW0</accession>
<reference evidence="9" key="1">
    <citation type="submission" date="2016-10" db="EMBL/GenBank/DDBJ databases">
        <authorList>
            <person name="Varghese N."/>
            <person name="Submissions S."/>
        </authorList>
    </citation>
    <scope>NUCLEOTIDE SEQUENCE [LARGE SCALE GENOMIC DNA]</scope>
    <source>
        <strain evidence="9">DSM 45317</strain>
    </source>
</reference>
<dbReference type="Proteomes" id="UP000199152">
    <property type="component" value="Unassembled WGS sequence"/>
</dbReference>
<dbReference type="InterPro" id="IPR051472">
    <property type="entry name" value="T3SS_Stator/FliH"/>
</dbReference>
<proteinExistence type="inferred from homology"/>
<evidence type="ECO:0000256" key="6">
    <source>
        <dbReference type="ARBA" id="ARBA00023225"/>
    </source>
</evidence>
<keyword evidence="9" id="KW-1185">Reference proteome</keyword>
<dbReference type="GO" id="GO:0044781">
    <property type="term" value="P:bacterial-type flagellum organization"/>
    <property type="evidence" value="ECO:0007669"/>
    <property type="project" value="UniProtKB-KW"/>
</dbReference>
<dbReference type="InParanoid" id="A0A1I4FYW0"/>
<evidence type="ECO:0000313" key="8">
    <source>
        <dbReference type="EMBL" id="SFL23078.1"/>
    </source>
</evidence>
<comment type="similarity">
    <text evidence="2">Belongs to the FliH family.</text>
</comment>
<keyword evidence="8" id="KW-0966">Cell projection</keyword>
<dbReference type="PANTHER" id="PTHR34982:SF1">
    <property type="entry name" value="FLAGELLAR ASSEMBLY PROTEIN FLIH"/>
    <property type="match status" value="1"/>
</dbReference>
<keyword evidence="6" id="KW-1006">Bacterial flagellum protein export</keyword>
<gene>
    <name evidence="8" type="ORF">SAMN04488085_10869</name>
</gene>
<dbReference type="EMBL" id="FOSW01000008">
    <property type="protein sequence ID" value="SFL23078.1"/>
    <property type="molecule type" value="Genomic_DNA"/>
</dbReference>
<organism evidence="8 9">
    <name type="scientific">Geodermatophilus ruber</name>
    <dbReference type="NCBI Taxonomy" id="504800"/>
    <lineage>
        <taxon>Bacteria</taxon>
        <taxon>Bacillati</taxon>
        <taxon>Actinomycetota</taxon>
        <taxon>Actinomycetes</taxon>
        <taxon>Geodermatophilales</taxon>
        <taxon>Geodermatophilaceae</taxon>
        <taxon>Geodermatophilus</taxon>
    </lineage>
</organism>
<comment type="function">
    <text evidence="1">Needed for flagellar regrowth and assembly.</text>
</comment>
<evidence type="ECO:0000256" key="2">
    <source>
        <dbReference type="ARBA" id="ARBA00006602"/>
    </source>
</evidence>
<sequence length="250" mass="26410">MTSSPEVSRGSALLRGASAEAAVAYRQAIPEQRPEPVVERRTTIRRAADMPVPANRPSFRLGDVYAEELARLREHAHREGYAAGYAEGSRAAETVVAEAERAAGERLAEVQARWERRLASATAALGAAVARLDEATAPVADDVRDSVLAVVLTLVEDVLCRELAIADSPALDAVRRALTLVPADAPAVVRLHPDDLAEIAAEDLAALPDTVRVVADPAVERAGAIAETGPSRIDAQLGSALERVRAVLSP</sequence>
<evidence type="ECO:0000256" key="4">
    <source>
        <dbReference type="ARBA" id="ARBA00022795"/>
    </source>
</evidence>
<keyword evidence="4" id="KW-1005">Bacterial flagellum biogenesis</keyword>
<evidence type="ECO:0000256" key="1">
    <source>
        <dbReference type="ARBA" id="ARBA00003041"/>
    </source>
</evidence>
<keyword evidence="5" id="KW-0653">Protein transport</keyword>
<dbReference type="GO" id="GO:0005829">
    <property type="term" value="C:cytosol"/>
    <property type="evidence" value="ECO:0007669"/>
    <property type="project" value="TreeGrafter"/>
</dbReference>
<dbReference type="RefSeq" id="WP_091325590.1">
    <property type="nucleotide sequence ID" value="NZ_FOSW01000008.1"/>
</dbReference>
<protein>
    <submittedName>
        <fullName evidence="8">Flagellar assembly protein FliH</fullName>
    </submittedName>
</protein>
<feature type="domain" description="Flagellar assembly protein FliH/Type III secretion system HrpE" evidence="7">
    <location>
        <begin position="122"/>
        <end position="243"/>
    </location>
</feature>
<keyword evidence="3" id="KW-0813">Transport</keyword>
<evidence type="ECO:0000313" key="9">
    <source>
        <dbReference type="Proteomes" id="UP000199152"/>
    </source>
</evidence>
<dbReference type="STRING" id="504800.SAMN04488085_10869"/>
<dbReference type="Pfam" id="PF02108">
    <property type="entry name" value="FliH"/>
    <property type="match status" value="1"/>
</dbReference>
<dbReference type="InterPro" id="IPR018035">
    <property type="entry name" value="Flagellar_FliH/T3SS_HrpE"/>
</dbReference>
<dbReference type="AlphaFoldDB" id="A0A1I4FYW0"/>
<evidence type="ECO:0000259" key="7">
    <source>
        <dbReference type="Pfam" id="PF02108"/>
    </source>
</evidence>
<evidence type="ECO:0000256" key="5">
    <source>
        <dbReference type="ARBA" id="ARBA00022927"/>
    </source>
</evidence>